<comment type="caution">
    <text evidence="1">The sequence shown here is derived from an EMBL/GenBank/DDBJ whole genome shotgun (WGS) entry which is preliminary data.</text>
</comment>
<dbReference type="EMBL" id="BMAW01093767">
    <property type="protein sequence ID" value="GFS62056.1"/>
    <property type="molecule type" value="Genomic_DNA"/>
</dbReference>
<evidence type="ECO:0000313" key="1">
    <source>
        <dbReference type="EMBL" id="GFS62056.1"/>
    </source>
</evidence>
<gene>
    <name evidence="1" type="ORF">NPIL_482721</name>
</gene>
<reference evidence="1" key="1">
    <citation type="submission" date="2020-08" db="EMBL/GenBank/DDBJ databases">
        <title>Multicomponent nature underlies the extraordinary mechanical properties of spider dragline silk.</title>
        <authorList>
            <person name="Kono N."/>
            <person name="Nakamura H."/>
            <person name="Mori M."/>
            <person name="Yoshida Y."/>
            <person name="Ohtoshi R."/>
            <person name="Malay A.D."/>
            <person name="Moran D.A.P."/>
            <person name="Tomita M."/>
            <person name="Numata K."/>
            <person name="Arakawa K."/>
        </authorList>
    </citation>
    <scope>NUCLEOTIDE SEQUENCE</scope>
</reference>
<protein>
    <submittedName>
        <fullName evidence="1">Uncharacterized protein</fullName>
    </submittedName>
</protein>
<dbReference type="Proteomes" id="UP000887013">
    <property type="component" value="Unassembled WGS sequence"/>
</dbReference>
<proteinExistence type="predicted"/>
<keyword evidence="2" id="KW-1185">Reference proteome</keyword>
<name>A0A8X6JVP5_NEPPI</name>
<evidence type="ECO:0000313" key="2">
    <source>
        <dbReference type="Proteomes" id="UP000887013"/>
    </source>
</evidence>
<sequence length="107" mass="11982">MGSELSANNFKEILFCSKHSTTTSKMLKNSPIYSALENLSTPLNTDRSSHETNFPAIIISEVKTNTTLERILAKTLSERTFAFALRDHNRTAQGPFLARNPIHRCAD</sequence>
<accession>A0A8X6JVP5</accession>
<dbReference type="AlphaFoldDB" id="A0A8X6JVP5"/>
<organism evidence="1 2">
    <name type="scientific">Nephila pilipes</name>
    <name type="common">Giant wood spider</name>
    <name type="synonym">Nephila maculata</name>
    <dbReference type="NCBI Taxonomy" id="299642"/>
    <lineage>
        <taxon>Eukaryota</taxon>
        <taxon>Metazoa</taxon>
        <taxon>Ecdysozoa</taxon>
        <taxon>Arthropoda</taxon>
        <taxon>Chelicerata</taxon>
        <taxon>Arachnida</taxon>
        <taxon>Araneae</taxon>
        <taxon>Araneomorphae</taxon>
        <taxon>Entelegynae</taxon>
        <taxon>Araneoidea</taxon>
        <taxon>Nephilidae</taxon>
        <taxon>Nephila</taxon>
    </lineage>
</organism>